<name>A0A166KWS1_9AGAM</name>
<dbReference type="AlphaFoldDB" id="A0A166KWS1"/>
<evidence type="ECO:0000256" key="1">
    <source>
        <dbReference type="SAM" id="MobiDB-lite"/>
    </source>
</evidence>
<protein>
    <submittedName>
        <fullName evidence="2">Uncharacterized protein</fullName>
    </submittedName>
</protein>
<evidence type="ECO:0000313" key="3">
    <source>
        <dbReference type="Proteomes" id="UP000076532"/>
    </source>
</evidence>
<dbReference type="Proteomes" id="UP000076532">
    <property type="component" value="Unassembled WGS sequence"/>
</dbReference>
<feature type="region of interest" description="Disordered" evidence="1">
    <location>
        <begin position="378"/>
        <end position="419"/>
    </location>
</feature>
<feature type="compositionally biased region" description="Pro residues" evidence="1">
    <location>
        <begin position="285"/>
        <end position="295"/>
    </location>
</feature>
<feature type="compositionally biased region" description="Pro residues" evidence="1">
    <location>
        <begin position="176"/>
        <end position="187"/>
    </location>
</feature>
<feature type="compositionally biased region" description="Pro residues" evidence="1">
    <location>
        <begin position="326"/>
        <end position="335"/>
    </location>
</feature>
<feature type="compositionally biased region" description="Polar residues" evidence="1">
    <location>
        <begin position="196"/>
        <end position="206"/>
    </location>
</feature>
<evidence type="ECO:0000313" key="2">
    <source>
        <dbReference type="EMBL" id="KZP22333.1"/>
    </source>
</evidence>
<dbReference type="EMBL" id="KV417540">
    <property type="protein sequence ID" value="KZP22333.1"/>
    <property type="molecule type" value="Genomic_DNA"/>
</dbReference>
<gene>
    <name evidence="2" type="ORF">FIBSPDRAFT_859636</name>
</gene>
<feature type="region of interest" description="Disordered" evidence="1">
    <location>
        <begin position="231"/>
        <end position="346"/>
    </location>
</feature>
<proteinExistence type="predicted"/>
<sequence>MHQGRLSPDSDEDSNFHFDTLSPAHSFPSHSFPFSDRASAPQLFNPAHANGQHVRPLGKARKDSGSPTRVPFSTSSSSGSSFWRNPFKKSPKRVTFTPARRGFRVDETDLSTSAAESRRPTLTASSLGHGAIARREDRERELERERLAGVREGEGIEGEGVAEDSVLLISRETTIPSPPLSPPPHPQEPQAAPSPTLTASSPQQHVQEPRPAPPAVKLIVIPPSRAGTFKVHHPALASSPTLPLATPVAPPTPHTPSPPRTPPPTHTSARMTAPATTPSPRLLRPLPPPPPPLSSPPSYYSGHPPSHPPLQSILIPNHTTHASPSPVEPASPPYSPSRNLNPLLRAHSRNVSSESVGLIRPARADPINLIPASVRSAGYNPYAGTSQPNLGLSAGVHSRSPSDGSEGGPAGSLHPPPFS</sequence>
<organism evidence="2 3">
    <name type="scientific">Athelia psychrophila</name>
    <dbReference type="NCBI Taxonomy" id="1759441"/>
    <lineage>
        <taxon>Eukaryota</taxon>
        <taxon>Fungi</taxon>
        <taxon>Dikarya</taxon>
        <taxon>Basidiomycota</taxon>
        <taxon>Agaricomycotina</taxon>
        <taxon>Agaricomycetes</taxon>
        <taxon>Agaricomycetidae</taxon>
        <taxon>Atheliales</taxon>
        <taxon>Atheliaceae</taxon>
        <taxon>Athelia</taxon>
    </lineage>
</organism>
<feature type="compositionally biased region" description="Basic and acidic residues" evidence="1">
    <location>
        <begin position="133"/>
        <end position="154"/>
    </location>
</feature>
<dbReference type="STRING" id="436010.A0A166KWS1"/>
<accession>A0A166KWS1</accession>
<feature type="compositionally biased region" description="Low complexity" evidence="1">
    <location>
        <begin position="22"/>
        <end position="35"/>
    </location>
</feature>
<keyword evidence="3" id="KW-1185">Reference proteome</keyword>
<reference evidence="2 3" key="1">
    <citation type="journal article" date="2016" name="Mol. Biol. Evol.">
        <title>Comparative Genomics of Early-Diverging Mushroom-Forming Fungi Provides Insights into the Origins of Lignocellulose Decay Capabilities.</title>
        <authorList>
            <person name="Nagy L.G."/>
            <person name="Riley R."/>
            <person name="Tritt A."/>
            <person name="Adam C."/>
            <person name="Daum C."/>
            <person name="Floudas D."/>
            <person name="Sun H."/>
            <person name="Yadav J.S."/>
            <person name="Pangilinan J."/>
            <person name="Larsson K.H."/>
            <person name="Matsuura K."/>
            <person name="Barry K."/>
            <person name="Labutti K."/>
            <person name="Kuo R."/>
            <person name="Ohm R.A."/>
            <person name="Bhattacharya S.S."/>
            <person name="Shirouzu T."/>
            <person name="Yoshinaga Y."/>
            <person name="Martin F.M."/>
            <person name="Grigoriev I.V."/>
            <person name="Hibbett D.S."/>
        </authorList>
    </citation>
    <scope>NUCLEOTIDE SEQUENCE [LARGE SCALE GENOMIC DNA]</scope>
    <source>
        <strain evidence="2 3">CBS 109695</strain>
    </source>
</reference>
<feature type="compositionally biased region" description="Pro residues" evidence="1">
    <location>
        <begin position="248"/>
        <end position="265"/>
    </location>
</feature>
<feature type="region of interest" description="Disordered" evidence="1">
    <location>
        <begin position="1"/>
        <end position="219"/>
    </location>
</feature>
<feature type="compositionally biased region" description="Polar residues" evidence="1">
    <location>
        <begin position="110"/>
        <end position="126"/>
    </location>
</feature>